<dbReference type="PANTHER" id="PTHR10151:SF120">
    <property type="entry name" value="BIS(5'-ADENOSYL)-TRIPHOSPHATASE"/>
    <property type="match status" value="1"/>
</dbReference>
<dbReference type="InterPro" id="IPR002591">
    <property type="entry name" value="Phosphodiest/P_Trfase"/>
</dbReference>
<organism evidence="2">
    <name type="scientific">marine sediment metagenome</name>
    <dbReference type="NCBI Taxonomy" id="412755"/>
    <lineage>
        <taxon>unclassified sequences</taxon>
        <taxon>metagenomes</taxon>
        <taxon>ecological metagenomes</taxon>
    </lineage>
</organism>
<proteinExistence type="predicted"/>
<evidence type="ECO:0008006" key="3">
    <source>
        <dbReference type="Google" id="ProtNLM"/>
    </source>
</evidence>
<keyword evidence="1" id="KW-0812">Transmembrane</keyword>
<dbReference type="PANTHER" id="PTHR10151">
    <property type="entry name" value="ECTONUCLEOTIDE PYROPHOSPHATASE/PHOSPHODIESTERASE"/>
    <property type="match status" value="1"/>
</dbReference>
<gene>
    <name evidence="2" type="ORF">LCGC14_2540090</name>
</gene>
<dbReference type="EMBL" id="LAZR01041433">
    <property type="protein sequence ID" value="KKL12006.1"/>
    <property type="molecule type" value="Genomic_DNA"/>
</dbReference>
<feature type="non-terminal residue" evidence="2">
    <location>
        <position position="1"/>
    </location>
</feature>
<evidence type="ECO:0000256" key="1">
    <source>
        <dbReference type="SAM" id="Phobius"/>
    </source>
</evidence>
<name>A0A0F9D2H7_9ZZZZ</name>
<feature type="non-terminal residue" evidence="2">
    <location>
        <position position="485"/>
    </location>
</feature>
<feature type="transmembrane region" description="Helical" evidence="1">
    <location>
        <begin position="12"/>
        <end position="38"/>
    </location>
</feature>
<keyword evidence="1" id="KW-0472">Membrane</keyword>
<dbReference type="AlphaFoldDB" id="A0A0F9D2H7"/>
<dbReference type="InterPro" id="IPR017850">
    <property type="entry name" value="Alkaline_phosphatase_core_sf"/>
</dbReference>
<dbReference type="Gene3D" id="3.40.720.10">
    <property type="entry name" value="Alkaline Phosphatase, subunit A"/>
    <property type="match status" value="2"/>
</dbReference>
<dbReference type="Pfam" id="PF01663">
    <property type="entry name" value="Phosphodiest"/>
    <property type="match status" value="2"/>
</dbReference>
<accession>A0A0F9D2H7</accession>
<evidence type="ECO:0000313" key="2">
    <source>
        <dbReference type="EMBL" id="KKL12006.1"/>
    </source>
</evidence>
<reference evidence="2" key="1">
    <citation type="journal article" date="2015" name="Nature">
        <title>Complex archaea that bridge the gap between prokaryotes and eukaryotes.</title>
        <authorList>
            <person name="Spang A."/>
            <person name="Saw J.H."/>
            <person name="Jorgensen S.L."/>
            <person name="Zaremba-Niedzwiedzka K."/>
            <person name="Martijn J."/>
            <person name="Lind A.E."/>
            <person name="van Eijk R."/>
            <person name="Schleper C."/>
            <person name="Guy L."/>
            <person name="Ettema T.J."/>
        </authorList>
    </citation>
    <scope>NUCLEOTIDE SEQUENCE</scope>
</reference>
<comment type="caution">
    <text evidence="2">The sequence shown here is derived from an EMBL/GenBank/DDBJ whole genome shotgun (WGS) entry which is preliminary data.</text>
</comment>
<protein>
    <recommendedName>
        <fullName evidence="3">Nucleotide pyrophosphatase</fullName>
    </recommendedName>
</protein>
<sequence>ESAYAYIGPGAGFAFVSSFFILLITFFLALLTFLFWPIRFLVKTFRRKRPLHTKHDGKRVVIVGLDGMDPDLATQYMKEGKLPNLSELSKSGTFQKLQTTLPAISPVAWSTFITGVDPSRHNIFDFLNRDLRTYLPELSSTKIEKSSRSISIGSYSISLGKPRVKLLRKGKPFWNILDEYGIFSSIIRVPMTFPPEKLNGVLLSGMCVPDLKGTQGTFTFYTSNNSNSNEKKTGGIHIPVNIEGHKIKTYIPGPEINTLKQSEEMRIPLEITLNENTEAEVKISKEKFRLKMGLYSQWIKLTFKAGPGIKIRGICLFFIKQIHPHFEMYMSPINIDPEKPSLPISYPFSYSIYLSKLMGSYATLGLAEDTWALNERVINEDIFLEQVYKHHHEREEMFFNALDKTRRGLCVCVFDTTDRIQHMFMRFITKGHPAHAIGVDQNKYKGTIEDLYKKMDNMVGRIMERIDKNDVLIVMSDHGFKPFKR</sequence>
<keyword evidence="1" id="KW-1133">Transmembrane helix</keyword>
<dbReference type="GO" id="GO:0016787">
    <property type="term" value="F:hydrolase activity"/>
    <property type="evidence" value="ECO:0007669"/>
    <property type="project" value="UniProtKB-ARBA"/>
</dbReference>
<dbReference type="SUPFAM" id="SSF53649">
    <property type="entry name" value="Alkaline phosphatase-like"/>
    <property type="match status" value="1"/>
</dbReference>